<evidence type="ECO:0000313" key="1">
    <source>
        <dbReference type="EMBL" id="CAB4788344.1"/>
    </source>
</evidence>
<dbReference type="InterPro" id="IPR045926">
    <property type="entry name" value="DUF6345"/>
</dbReference>
<gene>
    <name evidence="1" type="ORF">UFOPK3001_00019</name>
</gene>
<proteinExistence type="predicted"/>
<dbReference type="AlphaFoldDB" id="A0A6J6WZ23"/>
<name>A0A6J6WZ23_9ZZZZ</name>
<sequence length="555" mass="57089">MGRRHTVFAFGAGATALLSAACGGSSSGSVTSTSAPVRNATTANTIAVPVYNVVSSGLTQTQIAAVNKALDPVMPTGVDLTVDATGRLGYADTQALLVGTKTFTGTVPVLKTADDERADGVSSTGWDPVAVNALQPMSTAAMNSLVTNASASLKQGDSGALVKPGAVTLEMYSPSSRAITLKKQVATTGARTSRLGGYPLVGPGNSFDLLVGGRGRLAFANIQQRAYSVGASVQVPTGADAVARCRAALEKDRAGSTSGFTLVATLVYFAPAMSEQLTTVEPALQCDGTAANGATLRSTFIRARLDVVAAVIRAGAAATFKAIVDNDTNGLELGTSYRAASARSPLAATAPSTQDYEDAMTAWGMDLKVDANDATPDRIFAATTDSAIGGADTVDMFWYTGHADGSGWQTDDGATVARNLRLGNTDLEWLVVAACGPFQDTAGGLAWQDRLTPMFEGLHLLLAYATTSSDVSGEGTSFANYSIIGAFPPRTADRASLVAAWIFTAMDNQSPSVRWAVGGVQSNSRSTVGDCLNCALADILPTEAGFSMWRLVGPS</sequence>
<reference evidence="1" key="1">
    <citation type="submission" date="2020-05" db="EMBL/GenBank/DDBJ databases">
        <authorList>
            <person name="Chiriac C."/>
            <person name="Salcher M."/>
            <person name="Ghai R."/>
            <person name="Kavagutti S V."/>
        </authorList>
    </citation>
    <scope>NUCLEOTIDE SEQUENCE</scope>
</reference>
<dbReference type="EMBL" id="CAFAAJ010000001">
    <property type="protein sequence ID" value="CAB4788344.1"/>
    <property type="molecule type" value="Genomic_DNA"/>
</dbReference>
<dbReference type="PROSITE" id="PS51257">
    <property type="entry name" value="PROKAR_LIPOPROTEIN"/>
    <property type="match status" value="1"/>
</dbReference>
<protein>
    <submittedName>
        <fullName evidence="1">Unannotated protein</fullName>
    </submittedName>
</protein>
<accession>A0A6J6WZ23</accession>
<organism evidence="1">
    <name type="scientific">freshwater metagenome</name>
    <dbReference type="NCBI Taxonomy" id="449393"/>
    <lineage>
        <taxon>unclassified sequences</taxon>
        <taxon>metagenomes</taxon>
        <taxon>ecological metagenomes</taxon>
    </lineage>
</organism>
<dbReference type="Pfam" id="PF19872">
    <property type="entry name" value="DUF6345"/>
    <property type="match status" value="1"/>
</dbReference>